<dbReference type="AlphaFoldDB" id="E0RVI1"/>
<name>E0RVI1_BUTPB</name>
<evidence type="ECO:0000313" key="3">
    <source>
        <dbReference type="EMBL" id="ADL34830.1"/>
    </source>
</evidence>
<evidence type="ECO:0000256" key="1">
    <source>
        <dbReference type="SAM" id="Phobius"/>
    </source>
</evidence>
<dbReference type="EMBL" id="CP001810">
    <property type="protein sequence ID" value="ADL34830.1"/>
    <property type="molecule type" value="Genomic_DNA"/>
</dbReference>
<feature type="transmembrane region" description="Helical" evidence="1">
    <location>
        <begin position="200"/>
        <end position="216"/>
    </location>
</feature>
<dbReference type="Pfam" id="PF00990">
    <property type="entry name" value="GGDEF"/>
    <property type="match status" value="1"/>
</dbReference>
<reference evidence="3 4" key="1">
    <citation type="journal article" date="2010" name="PLoS ONE">
        <title>The glycobiome of the rumen bacterium Butyrivibrio proteoclasticus B316(T) highlights adaptation to a polysaccharide-rich environment.</title>
        <authorList>
            <person name="Kelly W.J."/>
            <person name="Leahy S.C."/>
            <person name="Altermann E."/>
            <person name="Yeoman C.J."/>
            <person name="Dunne J.C."/>
            <person name="Kong Z."/>
            <person name="Pacheco D.M."/>
            <person name="Li D."/>
            <person name="Noel S.J."/>
            <person name="Moon C.D."/>
            <person name="Cookson A.L."/>
            <person name="Attwood G.T."/>
        </authorList>
    </citation>
    <scope>NUCLEOTIDE SEQUENCE [LARGE SCALE GENOMIC DNA]</scope>
    <source>
        <strain evidence="4">ATCC 51982 / DSM 14932 / B316</strain>
    </source>
</reference>
<feature type="transmembrane region" description="Helical" evidence="1">
    <location>
        <begin position="175"/>
        <end position="194"/>
    </location>
</feature>
<organism evidence="3 4">
    <name type="scientific">Butyrivibrio proteoclasticus (strain ATCC 51982 / DSM 14932 / B316)</name>
    <name type="common">Clostridium proteoclasticum</name>
    <dbReference type="NCBI Taxonomy" id="515622"/>
    <lineage>
        <taxon>Bacteria</taxon>
        <taxon>Bacillati</taxon>
        <taxon>Bacillota</taxon>
        <taxon>Clostridia</taxon>
        <taxon>Lachnospirales</taxon>
        <taxon>Lachnospiraceae</taxon>
        <taxon>Butyrivibrio</taxon>
    </lineage>
</organism>
<dbReference type="SUPFAM" id="SSF55073">
    <property type="entry name" value="Nucleotide cyclase"/>
    <property type="match status" value="1"/>
</dbReference>
<proteinExistence type="predicted"/>
<keyword evidence="4" id="KW-1185">Reference proteome</keyword>
<dbReference type="PROSITE" id="PS50887">
    <property type="entry name" value="GGDEF"/>
    <property type="match status" value="1"/>
</dbReference>
<feature type="domain" description="GGDEF" evidence="2">
    <location>
        <begin position="248"/>
        <end position="376"/>
    </location>
</feature>
<dbReference type="RefSeq" id="WP_013281484.1">
    <property type="nucleotide sequence ID" value="NC_014387.1"/>
</dbReference>
<dbReference type="InterPro" id="IPR043128">
    <property type="entry name" value="Rev_trsase/Diguanyl_cyclase"/>
</dbReference>
<dbReference type="InterPro" id="IPR029787">
    <property type="entry name" value="Nucleotide_cyclase"/>
</dbReference>
<dbReference type="GO" id="GO:0005886">
    <property type="term" value="C:plasma membrane"/>
    <property type="evidence" value="ECO:0007669"/>
    <property type="project" value="TreeGrafter"/>
</dbReference>
<feature type="transmembrane region" description="Helical" evidence="1">
    <location>
        <begin position="35"/>
        <end position="57"/>
    </location>
</feature>
<dbReference type="PANTHER" id="PTHR45138">
    <property type="entry name" value="REGULATORY COMPONENTS OF SENSORY TRANSDUCTION SYSTEM"/>
    <property type="match status" value="1"/>
</dbReference>
<dbReference type="InterPro" id="IPR000160">
    <property type="entry name" value="GGDEF_dom"/>
</dbReference>
<dbReference type="InterPro" id="IPR050469">
    <property type="entry name" value="Diguanylate_Cyclase"/>
</dbReference>
<dbReference type="Gene3D" id="3.30.70.270">
    <property type="match status" value="1"/>
</dbReference>
<accession>E0RVI1</accession>
<dbReference type="KEGG" id="bpb:bpr_I2097"/>
<dbReference type="STRING" id="515622.bpr_I2097"/>
<dbReference type="SMART" id="SM00267">
    <property type="entry name" value="GGDEF"/>
    <property type="match status" value="1"/>
</dbReference>
<gene>
    <name evidence="3" type="ordered locus">bpr_I2097</name>
</gene>
<dbReference type="NCBIfam" id="TIGR00254">
    <property type="entry name" value="GGDEF"/>
    <property type="match status" value="1"/>
</dbReference>
<feature type="transmembrane region" description="Helical" evidence="1">
    <location>
        <begin position="145"/>
        <end position="163"/>
    </location>
</feature>
<dbReference type="CDD" id="cd01949">
    <property type="entry name" value="GGDEF"/>
    <property type="match status" value="1"/>
</dbReference>
<dbReference type="GO" id="GO:0043709">
    <property type="term" value="P:cell adhesion involved in single-species biofilm formation"/>
    <property type="evidence" value="ECO:0007669"/>
    <property type="project" value="TreeGrafter"/>
</dbReference>
<dbReference type="HOGENOM" id="CLU_058778_1_0_9"/>
<evidence type="ECO:0000259" key="2">
    <source>
        <dbReference type="PROSITE" id="PS50887"/>
    </source>
</evidence>
<sequence length="376" mass="43713">MNMLAIAIADFVGFIMIISMLISSHVLRSTKRDEFKVFTLIATISAIACIVDFLTFYCDGIPGAFTRMVSLIGNTFCFAVNPIFAVGWCMFTEFKLYQSRARIRKRYKYVVIPGDIMVLLTIVNMFYPIIFYIDENNVYHRLPFSYMFYVVEAGYMIYSLIQINLYEKRYGKVRFFPVYLMMGPIIMGCLLQVFFYGVSLLWVSFALGITSLYMAMQNEFSYLDTLTGLYNRAYLDYLFESYAKDHNSRLGGIMIDVDYFKKINDTYGHSVGDEALIDVARVIRFSKPDKALAVRFAGDEFILLMKDSSDESMQKIISNIRNEVDLFNDTEGRQYKLSLSIGYALFDPDKDDTDSFFRHMDDNMYEEKVRKHSQRD</sequence>
<dbReference type="GO" id="GO:0052621">
    <property type="term" value="F:diguanylate cyclase activity"/>
    <property type="evidence" value="ECO:0007669"/>
    <property type="project" value="TreeGrafter"/>
</dbReference>
<feature type="transmembrane region" description="Helical" evidence="1">
    <location>
        <begin position="69"/>
        <end position="91"/>
    </location>
</feature>
<dbReference type="Proteomes" id="UP000001299">
    <property type="component" value="Chromosome 1"/>
</dbReference>
<keyword evidence="1" id="KW-0472">Membrane</keyword>
<evidence type="ECO:0000313" key="4">
    <source>
        <dbReference type="Proteomes" id="UP000001299"/>
    </source>
</evidence>
<keyword evidence="1" id="KW-0812">Transmembrane</keyword>
<feature type="transmembrane region" description="Helical" evidence="1">
    <location>
        <begin position="6"/>
        <end position="23"/>
    </location>
</feature>
<feature type="transmembrane region" description="Helical" evidence="1">
    <location>
        <begin position="112"/>
        <end position="133"/>
    </location>
</feature>
<keyword evidence="1" id="KW-1133">Transmembrane helix</keyword>
<dbReference type="GO" id="GO:1902201">
    <property type="term" value="P:negative regulation of bacterial-type flagellum-dependent cell motility"/>
    <property type="evidence" value="ECO:0007669"/>
    <property type="project" value="TreeGrafter"/>
</dbReference>
<protein>
    <submittedName>
        <fullName evidence="3">GGDEF domain-containing protein</fullName>
    </submittedName>
</protein>
<dbReference type="PANTHER" id="PTHR45138:SF9">
    <property type="entry name" value="DIGUANYLATE CYCLASE DGCM-RELATED"/>
    <property type="match status" value="1"/>
</dbReference>
<dbReference type="eggNOG" id="COG2199">
    <property type="taxonomic scope" value="Bacteria"/>
</dbReference>